<evidence type="ECO:0000256" key="2">
    <source>
        <dbReference type="ARBA" id="ARBA00004651"/>
    </source>
</evidence>
<dbReference type="EMBL" id="KV453909">
    <property type="protein sequence ID" value="ODV81575.1"/>
    <property type="molecule type" value="Genomic_DNA"/>
</dbReference>
<dbReference type="GO" id="GO:1903425">
    <property type="term" value="F:fluoride transmembrane transporter activity"/>
    <property type="evidence" value="ECO:0007669"/>
    <property type="project" value="TreeGrafter"/>
</dbReference>
<sequence>MNAASASQHVSEDSASEKVPQPLRPLLGSVVIKYLPILLHLVNASIWGVLARKGLIELTTYRGAYLAGVIWANFAACFIMGMAVDSNHVWSGLVGPEYPNKDSIPLYTGITTGFCGTLSSFSSFILEIYTFTSNSSTEKFHPNGDGAKEFFSVIIAHLSVSVGGYLAGRHLIAETDIHIPAFTRKSYKFVELAMIVLGICAYIVNLVLLGVKDNGTWRLWTFSVLFSPFAVILRWYLSKVLNPKVPSFPLGTYTVNIFGTVILAILTLLTRGVLADRAHSYSNILSCHVLRGLEDGFCGTLTTVSTFVVELCALKVFHSYRYGFVSIVLSFLLALLIIGPYQIIHKSLSNPICSS</sequence>
<feature type="transmembrane region" description="Helical" evidence="10">
    <location>
        <begin position="150"/>
        <end position="172"/>
    </location>
</feature>
<proteinExistence type="inferred from homology"/>
<feature type="transmembrane region" description="Helical" evidence="10">
    <location>
        <begin position="63"/>
        <end position="84"/>
    </location>
</feature>
<dbReference type="STRING" id="984487.A0A1E4SPZ9"/>
<feature type="transmembrane region" description="Helical" evidence="10">
    <location>
        <begin position="218"/>
        <end position="237"/>
    </location>
</feature>
<keyword evidence="6 10" id="KW-0472">Membrane</keyword>
<comment type="subcellular location">
    <subcellularLocation>
        <location evidence="2">Cell membrane</location>
        <topology evidence="2">Multi-pass membrane protein</topology>
    </subcellularLocation>
</comment>
<dbReference type="GeneID" id="30980560"/>
<dbReference type="InterPro" id="IPR003691">
    <property type="entry name" value="FluC"/>
</dbReference>
<keyword evidence="3" id="KW-1003">Cell membrane</keyword>
<comment type="function">
    <text evidence="1">Fluoride channel required for the rapid expulsion of cytoplasmic fluoride.</text>
</comment>
<comment type="similarity">
    <text evidence="7">Belongs to the fluoride channel Fluc/FEX (TC 1.A.43) family.</text>
</comment>
<dbReference type="OrthoDB" id="409792at2759"/>
<feature type="region of interest" description="Disordered" evidence="9">
    <location>
        <begin position="1"/>
        <end position="20"/>
    </location>
</feature>
<feature type="transmembrane region" description="Helical" evidence="10">
    <location>
        <begin position="104"/>
        <end position="129"/>
    </location>
</feature>
<comment type="catalytic activity">
    <reaction evidence="8">
        <text>fluoride(in) = fluoride(out)</text>
        <dbReference type="Rhea" id="RHEA:76159"/>
        <dbReference type="ChEBI" id="CHEBI:17051"/>
    </reaction>
    <physiologicalReaction direction="left-to-right" evidence="8">
        <dbReference type="Rhea" id="RHEA:76160"/>
    </physiologicalReaction>
</comment>
<dbReference type="AlphaFoldDB" id="A0A1E4SPZ9"/>
<evidence type="ECO:0000313" key="12">
    <source>
        <dbReference type="Proteomes" id="UP000094285"/>
    </source>
</evidence>
<evidence type="ECO:0000313" key="11">
    <source>
        <dbReference type="EMBL" id="ODV81575.1"/>
    </source>
</evidence>
<dbReference type="PANTHER" id="PTHR28259:SF1">
    <property type="entry name" value="FLUORIDE EXPORT PROTEIN 1-RELATED"/>
    <property type="match status" value="1"/>
</dbReference>
<reference evidence="12" key="1">
    <citation type="submission" date="2016-05" db="EMBL/GenBank/DDBJ databases">
        <title>Comparative genomics of biotechnologically important yeasts.</title>
        <authorList>
            <consortium name="DOE Joint Genome Institute"/>
            <person name="Riley R."/>
            <person name="Haridas S."/>
            <person name="Wolfe K.H."/>
            <person name="Lopes M.R."/>
            <person name="Hittinger C.T."/>
            <person name="Goker M."/>
            <person name="Salamov A."/>
            <person name="Wisecaver J."/>
            <person name="Long T.M."/>
            <person name="Aerts A.L."/>
            <person name="Barry K."/>
            <person name="Choi C."/>
            <person name="Clum A."/>
            <person name="Coughlan A.Y."/>
            <person name="Deshpande S."/>
            <person name="Douglass A.P."/>
            <person name="Hanson S.J."/>
            <person name="Klenk H.-P."/>
            <person name="Labutti K."/>
            <person name="Lapidus A."/>
            <person name="Lindquist E."/>
            <person name="Lipzen A."/>
            <person name="Meier-Kolthoff J.P."/>
            <person name="Ohm R.A."/>
            <person name="Otillar R.P."/>
            <person name="Pangilinan J."/>
            <person name="Peng Y."/>
            <person name="Rokas A."/>
            <person name="Rosa C.A."/>
            <person name="Scheuner C."/>
            <person name="Sibirny A.A."/>
            <person name="Slot J.C."/>
            <person name="Stielow J.B."/>
            <person name="Sun H."/>
            <person name="Kurtzman C.P."/>
            <person name="Blackwell M."/>
            <person name="Grigoriev I.V."/>
            <person name="Jeffries T.W."/>
        </authorList>
    </citation>
    <scope>NUCLEOTIDE SEQUENCE [LARGE SCALE GENOMIC DNA]</scope>
    <source>
        <strain evidence="12">NRRL Y-17324</strain>
    </source>
</reference>
<keyword evidence="12" id="KW-1185">Reference proteome</keyword>
<accession>A0A1E4SPZ9</accession>
<organism evidence="11 12">
    <name type="scientific">Suhomyces tanzawaensis NRRL Y-17324</name>
    <dbReference type="NCBI Taxonomy" id="984487"/>
    <lineage>
        <taxon>Eukaryota</taxon>
        <taxon>Fungi</taxon>
        <taxon>Dikarya</taxon>
        <taxon>Ascomycota</taxon>
        <taxon>Saccharomycotina</taxon>
        <taxon>Pichiomycetes</taxon>
        <taxon>Debaryomycetaceae</taxon>
        <taxon>Suhomyces</taxon>
    </lineage>
</organism>
<name>A0A1E4SPZ9_9ASCO</name>
<evidence type="ECO:0000256" key="8">
    <source>
        <dbReference type="ARBA" id="ARBA00035585"/>
    </source>
</evidence>
<evidence type="ECO:0000256" key="3">
    <source>
        <dbReference type="ARBA" id="ARBA00022475"/>
    </source>
</evidence>
<dbReference type="Proteomes" id="UP000094285">
    <property type="component" value="Unassembled WGS sequence"/>
</dbReference>
<evidence type="ECO:0000256" key="5">
    <source>
        <dbReference type="ARBA" id="ARBA00022989"/>
    </source>
</evidence>
<evidence type="ECO:0000256" key="6">
    <source>
        <dbReference type="ARBA" id="ARBA00023136"/>
    </source>
</evidence>
<evidence type="ECO:0000256" key="1">
    <source>
        <dbReference type="ARBA" id="ARBA00002598"/>
    </source>
</evidence>
<protein>
    <recommendedName>
        <fullName evidence="13">CRCB-domain-containing protein</fullName>
    </recommendedName>
</protein>
<evidence type="ECO:0000256" key="4">
    <source>
        <dbReference type="ARBA" id="ARBA00022692"/>
    </source>
</evidence>
<feature type="transmembrane region" description="Helical" evidence="10">
    <location>
        <begin position="31"/>
        <end position="51"/>
    </location>
</feature>
<dbReference type="Pfam" id="PF02537">
    <property type="entry name" value="CRCB"/>
    <property type="match status" value="2"/>
</dbReference>
<gene>
    <name evidence="11" type="ORF">CANTADRAFT_19204</name>
</gene>
<dbReference type="RefSeq" id="XP_020066697.1">
    <property type="nucleotide sequence ID" value="XM_020206423.1"/>
</dbReference>
<evidence type="ECO:0000256" key="7">
    <source>
        <dbReference type="ARBA" id="ARBA00035120"/>
    </source>
</evidence>
<dbReference type="PANTHER" id="PTHR28259">
    <property type="entry name" value="FLUORIDE EXPORT PROTEIN 1-RELATED"/>
    <property type="match status" value="1"/>
</dbReference>
<feature type="transmembrane region" description="Helical" evidence="10">
    <location>
        <begin position="257"/>
        <end position="275"/>
    </location>
</feature>
<feature type="transmembrane region" description="Helical" evidence="10">
    <location>
        <begin position="323"/>
        <end position="344"/>
    </location>
</feature>
<evidence type="ECO:0000256" key="10">
    <source>
        <dbReference type="SAM" id="Phobius"/>
    </source>
</evidence>
<keyword evidence="5 10" id="KW-1133">Transmembrane helix</keyword>
<evidence type="ECO:0008006" key="13">
    <source>
        <dbReference type="Google" id="ProtNLM"/>
    </source>
</evidence>
<dbReference type="GO" id="GO:0005886">
    <property type="term" value="C:plasma membrane"/>
    <property type="evidence" value="ECO:0007669"/>
    <property type="project" value="UniProtKB-SubCell"/>
</dbReference>
<evidence type="ECO:0000256" key="9">
    <source>
        <dbReference type="SAM" id="MobiDB-lite"/>
    </source>
</evidence>
<feature type="transmembrane region" description="Helical" evidence="10">
    <location>
        <begin position="192"/>
        <end position="211"/>
    </location>
</feature>
<keyword evidence="4 10" id="KW-0812">Transmembrane</keyword>